<gene>
    <name evidence="2" type="ORF">LIER_09442</name>
</gene>
<dbReference type="EMBL" id="BAABME010001607">
    <property type="protein sequence ID" value="GAA0150515.1"/>
    <property type="molecule type" value="Genomic_DNA"/>
</dbReference>
<dbReference type="PANTHER" id="PTHR34658">
    <property type="entry name" value="OS01G0151800 PROTEIN"/>
    <property type="match status" value="1"/>
</dbReference>
<sequence>MRFSLLNSALLTVSTRWPMLIYATAWTTLLTIMVAIASFAPEVAFVSIVNPSSSFSEACKHRVRGSMRVPLDIPNEMLCFSPELFRRSKMDWLVPPVFAAIVVSTCAYAVKAMGLWEDDNDNDDQP</sequence>
<dbReference type="Proteomes" id="UP001454036">
    <property type="component" value="Unassembled WGS sequence"/>
</dbReference>
<dbReference type="AlphaFoldDB" id="A0AAV3PJJ8"/>
<keyword evidence="1" id="KW-0812">Transmembrane</keyword>
<name>A0AAV3PJJ8_LITER</name>
<protein>
    <submittedName>
        <fullName evidence="2">Uncharacterized protein</fullName>
    </submittedName>
</protein>
<dbReference type="PANTHER" id="PTHR34658:SF2">
    <property type="entry name" value="OS01G0151800 PROTEIN"/>
    <property type="match status" value="1"/>
</dbReference>
<feature type="transmembrane region" description="Helical" evidence="1">
    <location>
        <begin position="20"/>
        <end position="40"/>
    </location>
</feature>
<reference evidence="2 3" key="1">
    <citation type="submission" date="2024-01" db="EMBL/GenBank/DDBJ databases">
        <title>The complete chloroplast genome sequence of Lithospermum erythrorhizon: insights into the phylogenetic relationship among Boraginaceae species and the maternal lineages of purple gromwells.</title>
        <authorList>
            <person name="Okada T."/>
            <person name="Watanabe K."/>
        </authorList>
    </citation>
    <scope>NUCLEOTIDE SEQUENCE [LARGE SCALE GENOMIC DNA]</scope>
</reference>
<evidence type="ECO:0000256" key="1">
    <source>
        <dbReference type="SAM" id="Phobius"/>
    </source>
</evidence>
<organism evidence="2 3">
    <name type="scientific">Lithospermum erythrorhizon</name>
    <name type="common">Purple gromwell</name>
    <name type="synonym">Lithospermum officinale var. erythrorhizon</name>
    <dbReference type="NCBI Taxonomy" id="34254"/>
    <lineage>
        <taxon>Eukaryota</taxon>
        <taxon>Viridiplantae</taxon>
        <taxon>Streptophyta</taxon>
        <taxon>Embryophyta</taxon>
        <taxon>Tracheophyta</taxon>
        <taxon>Spermatophyta</taxon>
        <taxon>Magnoliopsida</taxon>
        <taxon>eudicotyledons</taxon>
        <taxon>Gunneridae</taxon>
        <taxon>Pentapetalae</taxon>
        <taxon>asterids</taxon>
        <taxon>lamiids</taxon>
        <taxon>Boraginales</taxon>
        <taxon>Boraginaceae</taxon>
        <taxon>Boraginoideae</taxon>
        <taxon>Lithospermeae</taxon>
        <taxon>Lithospermum</taxon>
    </lineage>
</organism>
<keyword evidence="1" id="KW-1133">Transmembrane helix</keyword>
<keyword evidence="3" id="KW-1185">Reference proteome</keyword>
<evidence type="ECO:0000313" key="2">
    <source>
        <dbReference type="EMBL" id="GAA0150515.1"/>
    </source>
</evidence>
<accession>A0AAV3PJJ8</accession>
<proteinExistence type="predicted"/>
<evidence type="ECO:0000313" key="3">
    <source>
        <dbReference type="Proteomes" id="UP001454036"/>
    </source>
</evidence>
<feature type="transmembrane region" description="Helical" evidence="1">
    <location>
        <begin position="92"/>
        <end position="110"/>
    </location>
</feature>
<comment type="caution">
    <text evidence="2">The sequence shown here is derived from an EMBL/GenBank/DDBJ whole genome shotgun (WGS) entry which is preliminary data.</text>
</comment>
<keyword evidence="1" id="KW-0472">Membrane</keyword>